<proteinExistence type="predicted"/>
<protein>
    <submittedName>
        <fullName evidence="2">Uncharacterized protein</fullName>
    </submittedName>
</protein>
<dbReference type="Proteomes" id="UP000007800">
    <property type="component" value="Unassembled WGS sequence"/>
</dbReference>
<feature type="signal peptide" evidence="1">
    <location>
        <begin position="1"/>
        <end position="23"/>
    </location>
</feature>
<dbReference type="EMBL" id="GG678581">
    <property type="protein sequence ID" value="EER09138.1"/>
    <property type="molecule type" value="Genomic_DNA"/>
</dbReference>
<dbReference type="AlphaFoldDB" id="C5L2C6"/>
<sequence>MRSYTHICLLTVVSAAFSPPTSSAGDHLEFYKELNYPWVDKEGPLCLNETLCPQNPNYTWSSYFKYFLDKGVKNFVLGGLIMARSSIWFSGAFHSFDQWNLSAFIALRKEVRARGGRILGDLHDQQVEREGSFNKTLFRENVDKFLQHFPVDGFRIKDFLPYSEQTTQHVKEALEVFNEMKLTSSIRVQPSQLDAFAKAKLGGIPKTTFLSLWPKYCDKEETIAFNTDKFAEQAIKNATVAGVDPSKIVLELHGGPVDDELDMAESATQSL</sequence>
<dbReference type="InParanoid" id="C5L2C6"/>
<dbReference type="RefSeq" id="XP_002777322.1">
    <property type="nucleotide sequence ID" value="XM_002777276.1"/>
</dbReference>
<keyword evidence="1" id="KW-0732">Signal</keyword>
<gene>
    <name evidence="2" type="ORF">Pmar_PMAR024162</name>
</gene>
<evidence type="ECO:0000313" key="2">
    <source>
        <dbReference type="EMBL" id="EER09138.1"/>
    </source>
</evidence>
<evidence type="ECO:0000313" key="3">
    <source>
        <dbReference type="Proteomes" id="UP000007800"/>
    </source>
</evidence>
<feature type="chain" id="PRO_5002952925" evidence="1">
    <location>
        <begin position="24"/>
        <end position="271"/>
    </location>
</feature>
<keyword evidence="3" id="KW-1185">Reference proteome</keyword>
<organism evidence="3">
    <name type="scientific">Perkinsus marinus (strain ATCC 50983 / TXsc)</name>
    <dbReference type="NCBI Taxonomy" id="423536"/>
    <lineage>
        <taxon>Eukaryota</taxon>
        <taxon>Sar</taxon>
        <taxon>Alveolata</taxon>
        <taxon>Perkinsozoa</taxon>
        <taxon>Perkinsea</taxon>
        <taxon>Perkinsida</taxon>
        <taxon>Perkinsidae</taxon>
        <taxon>Perkinsus</taxon>
    </lineage>
</organism>
<name>C5L2C6_PERM5</name>
<accession>C5L2C6</accession>
<dbReference type="GeneID" id="9065309"/>
<evidence type="ECO:0000256" key="1">
    <source>
        <dbReference type="SAM" id="SignalP"/>
    </source>
</evidence>
<reference evidence="2 3" key="1">
    <citation type="submission" date="2008-07" db="EMBL/GenBank/DDBJ databases">
        <authorList>
            <person name="El-Sayed N."/>
            <person name="Caler E."/>
            <person name="Inman J."/>
            <person name="Amedeo P."/>
            <person name="Hass B."/>
            <person name="Wortman J."/>
        </authorList>
    </citation>
    <scope>NUCLEOTIDE SEQUENCE [LARGE SCALE GENOMIC DNA]</scope>
    <source>
        <strain evidence="3">ATCC 50983 / TXsc</strain>
    </source>
</reference>